<sequence>PTSNYTEYKSAVSLRQAQDTAAKSVVKSSSLINLRSYVLEINSVSRFLPPAVCIAFSSSFCNSLISQGGSWLQDKIDPAGLLEYNSVEYKTIKLSAKFPHRSHVRDGIN</sequence>
<proteinExistence type="predicted"/>
<organism evidence="1 2">
    <name type="scientific">candidate division CSSED10-310 bacterium</name>
    <dbReference type="NCBI Taxonomy" id="2855610"/>
    <lineage>
        <taxon>Bacteria</taxon>
        <taxon>Bacteria division CSSED10-310</taxon>
    </lineage>
</organism>
<accession>A0ABV6Z5W3</accession>
<dbReference type="Proteomes" id="UP001594351">
    <property type="component" value="Unassembled WGS sequence"/>
</dbReference>
<feature type="non-terminal residue" evidence="1">
    <location>
        <position position="1"/>
    </location>
</feature>
<protein>
    <submittedName>
        <fullName evidence="1">Uncharacterized protein</fullName>
    </submittedName>
</protein>
<dbReference type="EMBL" id="JBHPBY010000591">
    <property type="protein sequence ID" value="MFC1853741.1"/>
    <property type="molecule type" value="Genomic_DNA"/>
</dbReference>
<name>A0ABV6Z5W3_UNCC1</name>
<evidence type="ECO:0000313" key="1">
    <source>
        <dbReference type="EMBL" id="MFC1853741.1"/>
    </source>
</evidence>
<reference evidence="1 2" key="1">
    <citation type="submission" date="2024-09" db="EMBL/GenBank/DDBJ databases">
        <title>Laminarin stimulates single cell rates of sulfate reduction while oxygen inhibits transcriptomic activity in coastal marine sediment.</title>
        <authorList>
            <person name="Lindsay M."/>
            <person name="Orcutt B."/>
            <person name="Emerson D."/>
            <person name="Stepanauskas R."/>
            <person name="D'Angelo T."/>
        </authorList>
    </citation>
    <scope>NUCLEOTIDE SEQUENCE [LARGE SCALE GENOMIC DNA]</scope>
    <source>
        <strain evidence="1">SAG AM-311-K15</strain>
    </source>
</reference>
<gene>
    <name evidence="1" type="ORF">ACFL27_26455</name>
</gene>
<keyword evidence="2" id="KW-1185">Reference proteome</keyword>
<evidence type="ECO:0000313" key="2">
    <source>
        <dbReference type="Proteomes" id="UP001594351"/>
    </source>
</evidence>
<comment type="caution">
    <text evidence="1">The sequence shown here is derived from an EMBL/GenBank/DDBJ whole genome shotgun (WGS) entry which is preliminary data.</text>
</comment>